<proteinExistence type="predicted"/>
<accession>A0A8J5LY49</accession>
<protein>
    <submittedName>
        <fullName evidence="1">Uncharacterized protein</fullName>
    </submittedName>
</protein>
<keyword evidence="2" id="KW-1185">Reference proteome</keyword>
<reference evidence="1 2" key="1">
    <citation type="submission" date="2020-08" db="EMBL/GenBank/DDBJ databases">
        <title>Plant Genome Project.</title>
        <authorList>
            <person name="Zhang R.-G."/>
        </authorList>
    </citation>
    <scope>NUCLEOTIDE SEQUENCE [LARGE SCALE GENOMIC DNA]</scope>
    <source>
        <tissue evidence="1">Rhizome</tissue>
    </source>
</reference>
<evidence type="ECO:0000313" key="2">
    <source>
        <dbReference type="Proteomes" id="UP000734854"/>
    </source>
</evidence>
<gene>
    <name evidence="1" type="ORF">ZIOFF_010200</name>
</gene>
<dbReference type="EMBL" id="JACMSC010000003">
    <property type="protein sequence ID" value="KAG6528062.1"/>
    <property type="molecule type" value="Genomic_DNA"/>
</dbReference>
<comment type="caution">
    <text evidence="1">The sequence shown here is derived from an EMBL/GenBank/DDBJ whole genome shotgun (WGS) entry which is preliminary data.</text>
</comment>
<sequence length="161" mass="16789">MVVVGIDSGARAEDQKRVRLGLGGGSVLSGDQCPIFAAAPCSSPSLCPVRLRHCALRVYAAVPCASLPLRPGVPSVAPCASPPLCPAHLRCCALRVSAAAPIASPPLPHPVSATAPRLYHLYPLSSVASLSPEKSKAVIIGYSSFFFSCKNRDKEGWLLCI</sequence>
<name>A0A8J5LY49_ZINOF</name>
<evidence type="ECO:0000313" key="1">
    <source>
        <dbReference type="EMBL" id="KAG6528062.1"/>
    </source>
</evidence>
<organism evidence="1 2">
    <name type="scientific">Zingiber officinale</name>
    <name type="common">Ginger</name>
    <name type="synonym">Amomum zingiber</name>
    <dbReference type="NCBI Taxonomy" id="94328"/>
    <lineage>
        <taxon>Eukaryota</taxon>
        <taxon>Viridiplantae</taxon>
        <taxon>Streptophyta</taxon>
        <taxon>Embryophyta</taxon>
        <taxon>Tracheophyta</taxon>
        <taxon>Spermatophyta</taxon>
        <taxon>Magnoliopsida</taxon>
        <taxon>Liliopsida</taxon>
        <taxon>Zingiberales</taxon>
        <taxon>Zingiberaceae</taxon>
        <taxon>Zingiber</taxon>
    </lineage>
</organism>
<dbReference type="AlphaFoldDB" id="A0A8J5LY49"/>
<dbReference type="Proteomes" id="UP000734854">
    <property type="component" value="Unassembled WGS sequence"/>
</dbReference>